<dbReference type="Pfam" id="PF00196">
    <property type="entry name" value="GerE"/>
    <property type="match status" value="1"/>
</dbReference>
<evidence type="ECO:0000256" key="3">
    <source>
        <dbReference type="ARBA" id="ARBA00023163"/>
    </source>
</evidence>
<dbReference type="InterPro" id="IPR027417">
    <property type="entry name" value="P-loop_NTPase"/>
</dbReference>
<dbReference type="PRINTS" id="PR00038">
    <property type="entry name" value="HTHLUXR"/>
</dbReference>
<dbReference type="Gene3D" id="1.10.10.10">
    <property type="entry name" value="Winged helix-like DNA-binding domain superfamily/Winged helix DNA-binding domain"/>
    <property type="match status" value="1"/>
</dbReference>
<evidence type="ECO:0000256" key="2">
    <source>
        <dbReference type="ARBA" id="ARBA00023125"/>
    </source>
</evidence>
<keyword evidence="7" id="KW-1185">Reference proteome</keyword>
<dbReference type="SUPFAM" id="SSF52540">
    <property type="entry name" value="P-loop containing nucleoside triphosphate hydrolases"/>
    <property type="match status" value="1"/>
</dbReference>
<keyword evidence="3" id="KW-0804">Transcription</keyword>
<gene>
    <name evidence="6" type="ORF">JY500_09775</name>
</gene>
<accession>A0ABX7MCZ4</accession>
<dbReference type="RefSeq" id="WP_206256214.1">
    <property type="nucleotide sequence ID" value="NZ_CP071060.1"/>
</dbReference>
<dbReference type="SUPFAM" id="SSF48452">
    <property type="entry name" value="TPR-like"/>
    <property type="match status" value="1"/>
</dbReference>
<dbReference type="SUPFAM" id="SSF46894">
    <property type="entry name" value="C-terminal effector domain of the bipartite response regulators"/>
    <property type="match status" value="1"/>
</dbReference>
<evidence type="ECO:0000313" key="7">
    <source>
        <dbReference type="Proteomes" id="UP000663570"/>
    </source>
</evidence>
<dbReference type="Gene3D" id="1.25.40.10">
    <property type="entry name" value="Tetratricopeptide repeat domain"/>
    <property type="match status" value="1"/>
</dbReference>
<feature type="domain" description="HTH luxR-type" evidence="5">
    <location>
        <begin position="741"/>
        <end position="805"/>
    </location>
</feature>
<feature type="region of interest" description="Disordered" evidence="4">
    <location>
        <begin position="727"/>
        <end position="747"/>
    </location>
</feature>
<keyword evidence="1" id="KW-0805">Transcription regulation</keyword>
<evidence type="ECO:0000256" key="1">
    <source>
        <dbReference type="ARBA" id="ARBA00023015"/>
    </source>
</evidence>
<organism evidence="6 7">
    <name type="scientific">Niveibacterium microcysteis</name>
    <dbReference type="NCBI Taxonomy" id="2811415"/>
    <lineage>
        <taxon>Bacteria</taxon>
        <taxon>Pseudomonadati</taxon>
        <taxon>Pseudomonadota</taxon>
        <taxon>Betaproteobacteria</taxon>
        <taxon>Rhodocyclales</taxon>
        <taxon>Rhodocyclaceae</taxon>
        <taxon>Niveibacterium</taxon>
    </lineage>
</organism>
<dbReference type="InterPro" id="IPR036388">
    <property type="entry name" value="WH-like_DNA-bd_sf"/>
</dbReference>
<evidence type="ECO:0000259" key="5">
    <source>
        <dbReference type="PROSITE" id="PS50043"/>
    </source>
</evidence>
<proteinExistence type="predicted"/>
<dbReference type="SMART" id="SM00421">
    <property type="entry name" value="HTH_LUXR"/>
    <property type="match status" value="1"/>
</dbReference>
<dbReference type="PANTHER" id="PTHR44688:SF16">
    <property type="entry name" value="DNA-BINDING TRANSCRIPTIONAL ACTIVATOR DEVR_DOSR"/>
    <property type="match status" value="1"/>
</dbReference>
<dbReference type="CDD" id="cd06170">
    <property type="entry name" value="LuxR_C_like"/>
    <property type="match status" value="1"/>
</dbReference>
<dbReference type="Proteomes" id="UP000663570">
    <property type="component" value="Chromosome"/>
</dbReference>
<dbReference type="InterPro" id="IPR011990">
    <property type="entry name" value="TPR-like_helical_dom_sf"/>
</dbReference>
<evidence type="ECO:0000256" key="4">
    <source>
        <dbReference type="SAM" id="MobiDB-lite"/>
    </source>
</evidence>
<evidence type="ECO:0000313" key="6">
    <source>
        <dbReference type="EMBL" id="QSI78871.1"/>
    </source>
</evidence>
<dbReference type="PROSITE" id="PS50043">
    <property type="entry name" value="HTH_LUXR_2"/>
    <property type="match status" value="1"/>
</dbReference>
<name>A0ABX7MCZ4_9RHOO</name>
<dbReference type="InterPro" id="IPR000792">
    <property type="entry name" value="Tscrpt_reg_LuxR_C"/>
</dbReference>
<dbReference type="EMBL" id="CP071060">
    <property type="protein sequence ID" value="QSI78871.1"/>
    <property type="molecule type" value="Genomic_DNA"/>
</dbReference>
<keyword evidence="2" id="KW-0238">DNA-binding</keyword>
<reference evidence="6 7" key="1">
    <citation type="submission" date="2021-02" db="EMBL/GenBank/DDBJ databases">
        <title>Niveibacterium changnyeongensis HC41.</title>
        <authorList>
            <person name="Kang M."/>
        </authorList>
    </citation>
    <scope>NUCLEOTIDE SEQUENCE [LARGE SCALE GENOMIC DNA]</scope>
    <source>
        <strain evidence="6 7">HC41</strain>
    </source>
</reference>
<dbReference type="InterPro" id="IPR016032">
    <property type="entry name" value="Sig_transdc_resp-reg_C-effctor"/>
</dbReference>
<dbReference type="PANTHER" id="PTHR44688">
    <property type="entry name" value="DNA-BINDING TRANSCRIPTIONAL ACTIVATOR DEVR_DOSR"/>
    <property type="match status" value="1"/>
</dbReference>
<protein>
    <recommendedName>
        <fullName evidence="5">HTH luxR-type domain-containing protein</fullName>
    </recommendedName>
</protein>
<sequence length="805" mass="87945">MDTLHPPAPYRPDMPRPRVSAALQAALQRPLVTVLAPGGYGKTCALRGFWHDWHGSRAWITAKREAAGFLKALRRAIDALGDDGLLVVDAIDALDPQGADTLATLVDSLPRTARLVLAGRSAGSLPVSLWRSQGRLSALNAHHLALSPDEWRSAGLEGNADTWAGWWGARQATVHPDAAWDDELARWLDLAWLNDLSDAQIATLGRAALLPESRPEWLMALGIGAKPQADAAMLQVATLAGPLCNAGGGVRLAARFRPYLVAAWRAREPEAWRAALDNGSAALLARGEHAPAAMLALDAGDPSLCLSVIEAAGWRMLFDRNRDLLRTLLDATATETEHAPRALLDAAWKVEVSKLPHEADAQVSRLCEHPDAAIAAPARALAASISFQYDGFACAAGHADAALKALHEDLHPSFALAEYVAAGCALALGDLEHAQHALTHMQACADRDRLDWLQFEALHRRAALMLERGDLDTAMRWSIERRKRVRIAGLESAAALDPSVRLEATIHLRRLDTSSARRLLQAGTDAACTYGEYWSFTYGTLQTISSLIEGRSDEAAEGVTWLEGQLAERFLCLKWRAEAMLPRIWLRAREADRERLLEIAVRAEAEPWPECLYRDRRDLLCAAARLLAGEALDTGTLAERVNRLEQGGAADLATLGHRLMALQSGDSAALLRAVRQAAAHNDRLDWLWLAPRALGPLEALLGDTSLAADTLTRNFLRELVQRLLERRRDARPQEDAEASTDAPPPAGLTAKEWQILQLIGEQLTNEQIATRLHVSLATVKTHINHVYSKLGIRTRTEAVHRARTL</sequence>